<name>A0A6G7YBF4_9ACTN</name>
<dbReference type="InterPro" id="IPR003615">
    <property type="entry name" value="HNH_nuc"/>
</dbReference>
<sequence>MTTRSLVRECEREIDTALDRMDGIEFLWLSPDEKAESLRALMRLETRIAATRLRLLAVAGDVAEKSGARDIGTWLQHAARVDRGMARRTMALAQALDQRWSVVAAAHRAGEVSTEQADTIARALDALPDDVGVEVLARAEQVLVGHASTYAPRALRVLGRRILDVVAPEVGEDHERRQLEEEERRARQTTRLTTQSHGDGTATIRIRMPEASVDRLTTYLHAITNPRRPDGSPGHTDAMREVPYATRLGHAFCALLEQLDPAALPAHGGTATTVLVTIPLEELLSGLGVATTGSDGRITAGQARRLACTAKIVPVVLGAKSQILDLGRAQRLFTAAQRRALAFRDKRCRAVGCDIPADWAEAHHLHAWSRGGATDLSNAVLLCSHHHHLAHDDRYLHDRLPNGDLRFHRRT</sequence>
<dbReference type="Proteomes" id="UP000502035">
    <property type="component" value="Chromosome"/>
</dbReference>
<dbReference type="GO" id="GO:0003676">
    <property type="term" value="F:nucleic acid binding"/>
    <property type="evidence" value="ECO:0007669"/>
    <property type="project" value="InterPro"/>
</dbReference>
<evidence type="ECO:0000259" key="3">
    <source>
        <dbReference type="SMART" id="SM00507"/>
    </source>
</evidence>
<feature type="region of interest" description="Disordered" evidence="2">
    <location>
        <begin position="172"/>
        <end position="201"/>
    </location>
</feature>
<dbReference type="InterPro" id="IPR003870">
    <property type="entry name" value="DUF222"/>
</dbReference>
<evidence type="ECO:0000313" key="5">
    <source>
        <dbReference type="Proteomes" id="UP000502035"/>
    </source>
</evidence>
<feature type="domain" description="HNH nuclease" evidence="3">
    <location>
        <begin position="336"/>
        <end position="388"/>
    </location>
</feature>
<evidence type="ECO:0000256" key="1">
    <source>
        <dbReference type="ARBA" id="ARBA00023450"/>
    </source>
</evidence>
<dbReference type="CDD" id="cd00085">
    <property type="entry name" value="HNHc"/>
    <property type="match status" value="1"/>
</dbReference>
<dbReference type="SMART" id="SM00507">
    <property type="entry name" value="HNHc"/>
    <property type="match status" value="1"/>
</dbReference>
<dbReference type="Pfam" id="PF01844">
    <property type="entry name" value="HNH"/>
    <property type="match status" value="1"/>
</dbReference>
<comment type="similarity">
    <text evidence="1">Belongs to the Rv1128c/1148c/1588c/1702c/1945/3466 family.</text>
</comment>
<evidence type="ECO:0000256" key="2">
    <source>
        <dbReference type="SAM" id="MobiDB-lite"/>
    </source>
</evidence>
<dbReference type="GO" id="GO:0004519">
    <property type="term" value="F:endonuclease activity"/>
    <property type="evidence" value="ECO:0007669"/>
    <property type="project" value="InterPro"/>
</dbReference>
<evidence type="ECO:0000313" key="4">
    <source>
        <dbReference type="EMBL" id="QIK74234.1"/>
    </source>
</evidence>
<dbReference type="Pfam" id="PF02720">
    <property type="entry name" value="DUF222"/>
    <property type="match status" value="1"/>
</dbReference>
<gene>
    <name evidence="4" type="ORF">G7071_01050</name>
</gene>
<protein>
    <submittedName>
        <fullName evidence="4">DUF222 domain-containing protein</fullName>
    </submittedName>
</protein>
<dbReference type="EMBL" id="CP049866">
    <property type="protein sequence ID" value="QIK74234.1"/>
    <property type="molecule type" value="Genomic_DNA"/>
</dbReference>
<keyword evidence="5" id="KW-1185">Reference proteome</keyword>
<proteinExistence type="inferred from homology"/>
<dbReference type="KEGG" id="npi:G7071_01050"/>
<dbReference type="Gene3D" id="1.10.30.50">
    <property type="match status" value="1"/>
</dbReference>
<feature type="compositionally biased region" description="Basic and acidic residues" evidence="2">
    <location>
        <begin position="172"/>
        <end position="186"/>
    </location>
</feature>
<dbReference type="AlphaFoldDB" id="A0A6G7YBF4"/>
<organism evidence="4 5">
    <name type="scientific">Nocardioides piscis</name>
    <dbReference type="NCBI Taxonomy" id="2714938"/>
    <lineage>
        <taxon>Bacteria</taxon>
        <taxon>Bacillati</taxon>
        <taxon>Actinomycetota</taxon>
        <taxon>Actinomycetes</taxon>
        <taxon>Propionibacteriales</taxon>
        <taxon>Nocardioidaceae</taxon>
        <taxon>Nocardioides</taxon>
    </lineage>
</organism>
<reference evidence="4 5" key="1">
    <citation type="submission" date="2020-03" db="EMBL/GenBank/DDBJ databases">
        <title>Nocardioides sp. nov., isolated from fish.</title>
        <authorList>
            <person name="Hyun D.-W."/>
            <person name="Bae J.-W."/>
        </authorList>
    </citation>
    <scope>NUCLEOTIDE SEQUENCE [LARGE SCALE GENOMIC DNA]</scope>
    <source>
        <strain evidence="4 5">HDW12A</strain>
    </source>
</reference>
<dbReference type="InterPro" id="IPR002711">
    <property type="entry name" value="HNH"/>
</dbReference>
<dbReference type="GO" id="GO:0008270">
    <property type="term" value="F:zinc ion binding"/>
    <property type="evidence" value="ECO:0007669"/>
    <property type="project" value="InterPro"/>
</dbReference>
<dbReference type="RefSeq" id="WP_166313874.1">
    <property type="nucleotide sequence ID" value="NZ_CP049866.1"/>
</dbReference>
<accession>A0A6G7YBF4</accession>